<dbReference type="eggNOG" id="COG4726">
    <property type="taxonomic scope" value="Bacteria"/>
</dbReference>
<dbReference type="Proteomes" id="UP000001175">
    <property type="component" value="Chromosome"/>
</dbReference>
<dbReference type="AlphaFoldDB" id="A0A0H3K3F2"/>
<protein>
    <submittedName>
        <fullName evidence="1">Uncharacterized protein</fullName>
    </submittedName>
</protein>
<organism evidence="1 2">
    <name type="scientific">Synechococcus sp. (strain ATCC 27144 / PCC 6301 / SAUG 1402/1)</name>
    <name type="common">Anacystis nidulans</name>
    <dbReference type="NCBI Taxonomy" id="269084"/>
    <lineage>
        <taxon>Bacteria</taxon>
        <taxon>Bacillati</taxon>
        <taxon>Cyanobacteriota</taxon>
        <taxon>Cyanophyceae</taxon>
        <taxon>Synechococcales</taxon>
        <taxon>Synechococcaceae</taxon>
        <taxon>Synechococcus</taxon>
    </lineage>
</organism>
<reference evidence="1 2" key="1">
    <citation type="journal article" date="2007" name="Photosyn. Res.">
        <title>Complete nucleotide sequence of the freshwater unicellular cyanobacterium Synechococcus elongatus PCC 6301 chromosome: gene content and organization.</title>
        <authorList>
            <person name="Sugita C."/>
            <person name="Ogata K."/>
            <person name="Shikata M."/>
            <person name="Jikuya H."/>
            <person name="Takano J."/>
            <person name="Furumichi M."/>
            <person name="Kanehisa M."/>
            <person name="Omata T."/>
            <person name="Sugiura M."/>
            <person name="Sugita M."/>
        </authorList>
    </citation>
    <scope>NUCLEOTIDE SEQUENCE [LARGE SCALE GENOMIC DNA]</scope>
    <source>
        <strain evidence="2">ATCC 27144 / PCC 6301 / SAUG 1402/1</strain>
    </source>
</reference>
<proteinExistence type="predicted"/>
<sequence>MARRWVHKKRNSSDRGYILGIVIVLALVLGVSVAALALRSAGEKAGSSQRNSVDLSLSAAEIGQDRLFANLNGVFGPYASAAFPDTTTGVATTATRSWAQLRTVLTSGGTANANPCSTPTPDFNILTTVGTSTLGNSGQLSWQLVSYKPQANNTARVVMRGFQGTSSSNIRTEVERTYATRRVTAFNTASTFPALLTGSVTLGNNDVISVVDPNTGQSVCNANVYCLTCTGINNFGQNPQSVVDGDLVYRATTPDADGNSLLSNGIDWNQNTNFPAPKVWPGYPTIPIPFSAVTNLQIAALFAAPSSTLNPGFYNDLGGRLSPSNPLDLRLNPDITGSITLPRSTDVIGANGAYNYLVRDVTTNGNEFIRVNTPGCEGVTPVPTSTCKPVYLYVVGDVNADFLHTNSPTGTTTVNEPEDFVIFGRPGDYTASGIDQTITINGGSRVTSALVVAPRARVGVNGGSNNPDFYGAVWSKEWNGSSSNNVEIVVPLDIAERAREFYNSPRPTVLRLNFLDIWRAGGTFNP</sequence>
<accession>A0A0H3K3F2</accession>
<dbReference type="EMBL" id="AP008231">
    <property type="protein sequence ID" value="BAD79810.1"/>
    <property type="molecule type" value="Genomic_DNA"/>
</dbReference>
<dbReference type="RefSeq" id="WP_011243930.1">
    <property type="nucleotide sequence ID" value="NC_006576.1"/>
</dbReference>
<name>A0A0H3K3F2_SYNP6</name>
<evidence type="ECO:0000313" key="2">
    <source>
        <dbReference type="Proteomes" id="UP000001175"/>
    </source>
</evidence>
<gene>
    <name evidence="1" type="ordered locus">syc1620_d</name>
</gene>
<evidence type="ECO:0000313" key="1">
    <source>
        <dbReference type="EMBL" id="BAD79810.1"/>
    </source>
</evidence>
<dbReference type="KEGG" id="syc:syc1620_d"/>